<gene>
    <name evidence="1" type="ORF">L0668_20115</name>
</gene>
<sequence>MQPRTLVFSIAINGYQWLYKDCIASHKKYAENNGYHYQVVTRPYATIVGVECCWLKLTLMLEALKAGYDDVFFVDADAFINPIAPKLSSVFKPNKYLYMAKSYSGRYNSGVMLGKNCPKMCLWLQKVIANRHINVDKVNDVGWGENGHIIQYAANCEFVTTIDRRWNNTYDPELKDYIRHFSFGPLRRSFGLNLSHKILARLTRIFAEFQSYSSRLTPSKADQDSLVTLTQRVLKYYKIFSQI</sequence>
<keyword evidence="2" id="KW-1185">Reference proteome</keyword>
<evidence type="ECO:0008006" key="3">
    <source>
        <dbReference type="Google" id="ProtNLM"/>
    </source>
</evidence>
<dbReference type="Gene3D" id="3.90.550.10">
    <property type="entry name" value="Spore Coat Polysaccharide Biosynthesis Protein SpsA, Chain A"/>
    <property type="match status" value="1"/>
</dbReference>
<protein>
    <recommendedName>
        <fullName evidence="3">Nucleotide-diphospho-sugar transferase domain-containing protein</fullName>
    </recommendedName>
</protein>
<reference evidence="1 2" key="1">
    <citation type="submission" date="2022-01" db="EMBL/GenBank/DDBJ databases">
        <title>Paraglaciecola sp. G1-23.</title>
        <authorList>
            <person name="Jin M.S."/>
            <person name="Han D.M."/>
            <person name="Kim H.M."/>
            <person name="Jeon C.O."/>
        </authorList>
    </citation>
    <scope>NUCLEOTIDE SEQUENCE [LARGE SCALE GENOMIC DNA]</scope>
    <source>
        <strain evidence="1 2">G1-23</strain>
    </source>
</reference>
<dbReference type="RefSeq" id="WP_235314528.1">
    <property type="nucleotide sequence ID" value="NZ_JAKGAS010000020.1"/>
</dbReference>
<dbReference type="SUPFAM" id="SSF53448">
    <property type="entry name" value="Nucleotide-diphospho-sugar transferases"/>
    <property type="match status" value="1"/>
</dbReference>
<dbReference type="InterPro" id="IPR029044">
    <property type="entry name" value="Nucleotide-diphossugar_trans"/>
</dbReference>
<dbReference type="EMBL" id="JAKGAS010000020">
    <property type="protein sequence ID" value="MCF2950426.1"/>
    <property type="molecule type" value="Genomic_DNA"/>
</dbReference>
<dbReference type="Proteomes" id="UP001521137">
    <property type="component" value="Unassembled WGS sequence"/>
</dbReference>
<organism evidence="1 2">
    <name type="scientific">Paraglaciecola algarum</name>
    <dbReference type="NCBI Taxonomy" id="3050085"/>
    <lineage>
        <taxon>Bacteria</taxon>
        <taxon>Pseudomonadati</taxon>
        <taxon>Pseudomonadota</taxon>
        <taxon>Gammaproteobacteria</taxon>
        <taxon>Alteromonadales</taxon>
        <taxon>Alteromonadaceae</taxon>
        <taxon>Paraglaciecola</taxon>
    </lineage>
</organism>
<comment type="caution">
    <text evidence="1">The sequence shown here is derived from an EMBL/GenBank/DDBJ whole genome shotgun (WGS) entry which is preliminary data.</text>
</comment>
<evidence type="ECO:0000313" key="2">
    <source>
        <dbReference type="Proteomes" id="UP001521137"/>
    </source>
</evidence>
<evidence type="ECO:0000313" key="1">
    <source>
        <dbReference type="EMBL" id="MCF2950426.1"/>
    </source>
</evidence>
<accession>A0ABS9DFP3</accession>
<name>A0ABS9DFP3_9ALTE</name>
<proteinExistence type="predicted"/>